<gene>
    <name evidence="1" type="ORF">H4F98_08340</name>
</gene>
<sequence>MQIETDTGGHERLFVEGATMGSLLRFLEPDIPHVWILGHRPEPALRWFTATVPLDRGGRGFQGEVRQLEYDLQMRTDAFIAIATDFERHGIFLVQARNPMPDTLWLPRIPADRQDAILAANGAVLTLALPHAVETACVTCFEPGRLARILARTDTGATP</sequence>
<dbReference type="Proteomes" id="UP000523196">
    <property type="component" value="Unassembled WGS sequence"/>
</dbReference>
<evidence type="ECO:0000313" key="2">
    <source>
        <dbReference type="Proteomes" id="UP000523196"/>
    </source>
</evidence>
<evidence type="ECO:0000313" key="1">
    <source>
        <dbReference type="EMBL" id="MBB1060584.1"/>
    </source>
</evidence>
<dbReference type="AlphaFoldDB" id="A0A7W3Y602"/>
<name>A0A7W3Y602_9GAMM</name>
<proteinExistence type="predicted"/>
<organism evidence="1 2">
    <name type="scientific">Marilutibacter spongiae</name>
    <dbReference type="NCBI Taxonomy" id="2025720"/>
    <lineage>
        <taxon>Bacteria</taxon>
        <taxon>Pseudomonadati</taxon>
        <taxon>Pseudomonadota</taxon>
        <taxon>Gammaproteobacteria</taxon>
        <taxon>Lysobacterales</taxon>
        <taxon>Lysobacteraceae</taxon>
        <taxon>Marilutibacter</taxon>
    </lineage>
</organism>
<accession>A0A7W3Y602</accession>
<keyword evidence="2" id="KW-1185">Reference proteome</keyword>
<protein>
    <submittedName>
        <fullName evidence="1">Uncharacterized protein</fullName>
    </submittedName>
</protein>
<comment type="caution">
    <text evidence="1">The sequence shown here is derived from an EMBL/GenBank/DDBJ whole genome shotgun (WGS) entry which is preliminary data.</text>
</comment>
<dbReference type="RefSeq" id="WP_182686659.1">
    <property type="nucleotide sequence ID" value="NZ_JACHTF010000007.1"/>
</dbReference>
<reference evidence="1 2" key="1">
    <citation type="submission" date="2020-08" db="EMBL/GenBank/DDBJ databases">
        <authorList>
            <person name="Xu S."/>
            <person name="Li A."/>
        </authorList>
    </citation>
    <scope>NUCLEOTIDE SEQUENCE [LARGE SCALE GENOMIC DNA]</scope>
    <source>
        <strain evidence="1 2">119BY6-57</strain>
    </source>
</reference>
<dbReference type="EMBL" id="JACHTF010000007">
    <property type="protein sequence ID" value="MBB1060584.1"/>
    <property type="molecule type" value="Genomic_DNA"/>
</dbReference>